<keyword evidence="2" id="KW-0805">Transcription regulation</keyword>
<evidence type="ECO:0000313" key="8">
    <source>
        <dbReference type="EMBL" id="KAL2837459.1"/>
    </source>
</evidence>
<proteinExistence type="predicted"/>
<dbReference type="PANTHER" id="PTHR37534:SF46">
    <property type="entry name" value="ZN(II)2CYS6 TRANSCRIPTION FACTOR (EUROFUNG)"/>
    <property type="match status" value="1"/>
</dbReference>
<evidence type="ECO:0000259" key="7">
    <source>
        <dbReference type="PROSITE" id="PS50048"/>
    </source>
</evidence>
<dbReference type="RefSeq" id="XP_070892561.1">
    <property type="nucleotide sequence ID" value="XM_071043722.1"/>
</dbReference>
<keyword evidence="5" id="KW-0539">Nucleus</keyword>
<dbReference type="SUPFAM" id="SSF57701">
    <property type="entry name" value="Zn2/Cys6 DNA-binding domain"/>
    <property type="match status" value="1"/>
</dbReference>
<evidence type="ECO:0000256" key="1">
    <source>
        <dbReference type="ARBA" id="ARBA00004123"/>
    </source>
</evidence>
<evidence type="ECO:0000256" key="4">
    <source>
        <dbReference type="ARBA" id="ARBA00023163"/>
    </source>
</evidence>
<evidence type="ECO:0000256" key="2">
    <source>
        <dbReference type="ARBA" id="ARBA00023015"/>
    </source>
</evidence>
<feature type="domain" description="Zn(2)-C6 fungal-type" evidence="7">
    <location>
        <begin position="23"/>
        <end position="53"/>
    </location>
</feature>
<dbReference type="EMBL" id="JBFXLR010000097">
    <property type="protein sequence ID" value="KAL2837459.1"/>
    <property type="molecule type" value="Genomic_DNA"/>
</dbReference>
<evidence type="ECO:0000256" key="6">
    <source>
        <dbReference type="SAM" id="MobiDB-lite"/>
    </source>
</evidence>
<dbReference type="PANTHER" id="PTHR37534">
    <property type="entry name" value="TRANSCRIPTIONAL ACTIVATOR PROTEIN UGA3"/>
    <property type="match status" value="1"/>
</dbReference>
<reference evidence="8 9" key="1">
    <citation type="submission" date="2024-07" db="EMBL/GenBank/DDBJ databases">
        <title>Section-level genome sequencing and comparative genomics of Aspergillus sections Usti and Cavernicolus.</title>
        <authorList>
            <consortium name="Lawrence Berkeley National Laboratory"/>
            <person name="Nybo J.L."/>
            <person name="Vesth T.C."/>
            <person name="Theobald S."/>
            <person name="Frisvad J.C."/>
            <person name="Larsen T.O."/>
            <person name="Kjaerboelling I."/>
            <person name="Rothschild-Mancinelli K."/>
            <person name="Lyhne E.K."/>
            <person name="Kogle M.E."/>
            <person name="Barry K."/>
            <person name="Clum A."/>
            <person name="Na H."/>
            <person name="Ledsgaard L."/>
            <person name="Lin J."/>
            <person name="Lipzen A."/>
            <person name="Kuo A."/>
            <person name="Riley R."/>
            <person name="Mondo S."/>
            <person name="LaButti K."/>
            <person name="Haridas S."/>
            <person name="Pangalinan J."/>
            <person name="Salamov A.A."/>
            <person name="Simmons B.A."/>
            <person name="Magnuson J.K."/>
            <person name="Chen J."/>
            <person name="Drula E."/>
            <person name="Henrissat B."/>
            <person name="Wiebenga A."/>
            <person name="Lubbers R.J."/>
            <person name="Gomes A.C."/>
            <person name="Macurrencykelacurrency M.R."/>
            <person name="Stajich J."/>
            <person name="Grigoriev I.V."/>
            <person name="Mortensen U.H."/>
            <person name="De vries R.P."/>
            <person name="Baker S.E."/>
            <person name="Andersen M.R."/>
        </authorList>
    </citation>
    <scope>NUCLEOTIDE SEQUENCE [LARGE SCALE GENOMIC DNA]</scope>
    <source>
        <strain evidence="8 9">CBS 756.74</strain>
    </source>
</reference>
<sequence>MPSTPKSYRRPRRAPAHLRTKTGCLTCRKRRKKCDEQQGTCRNCDRRWLTCIWPAGLELPPSPPTCFTPPYIISSQSVTISHSYNRPDLTRPPTEEPARPSLPRTVPCETGALDLCTSSRPIFDLVRSKWLRELFRPMASAPVVESCYQQSMAMAMHTPFYMHALLASCGAEYPTHNAGAREYFHRLSAKNYVRAITGLREVLGGADSGRHSTAIASTVLILCIFERSRPGPSSGVGAHLSGLAQMVQSELSGADSRGSSGDGDTLRRVVMEGFIFHAATSVPFNPLPDQQAANFNAAIQLAQGALDTMSSRADTLEHLDSPVLGAPPGLFVLVREISLMHRAYELRRADHDGRFQACQELKAQLSQYRSLYKKGLSLTGFPDTAKTAVGAGTASSNNSAFLGPTLYIIAAEILLADMLRATHNGHHHNSMQSAFNIPSLVTEGVRLVSLLQPATDYYAEYYGWPIYVLVRFASRKRDRGLLLSRVEAFREATRNGTMARLADMLRGNPS</sequence>
<comment type="subcellular location">
    <subcellularLocation>
        <location evidence="1">Nucleus</location>
    </subcellularLocation>
</comment>
<dbReference type="Proteomes" id="UP001610444">
    <property type="component" value="Unassembled WGS sequence"/>
</dbReference>
<dbReference type="GeneID" id="98158886"/>
<dbReference type="InterPro" id="IPR001138">
    <property type="entry name" value="Zn2Cys6_DnaBD"/>
</dbReference>
<dbReference type="InterPro" id="IPR036864">
    <property type="entry name" value="Zn2-C6_fun-type_DNA-bd_sf"/>
</dbReference>
<keyword evidence="4" id="KW-0804">Transcription</keyword>
<protein>
    <recommendedName>
        <fullName evidence="7">Zn(2)-C6 fungal-type domain-containing protein</fullName>
    </recommendedName>
</protein>
<comment type="caution">
    <text evidence="8">The sequence shown here is derived from an EMBL/GenBank/DDBJ whole genome shotgun (WGS) entry which is preliminary data.</text>
</comment>
<accession>A0ABR4JBL4</accession>
<keyword evidence="3" id="KW-0238">DNA-binding</keyword>
<dbReference type="Gene3D" id="4.10.240.10">
    <property type="entry name" value="Zn(2)-C6 fungal-type DNA-binding domain"/>
    <property type="match status" value="1"/>
</dbReference>
<evidence type="ECO:0000256" key="3">
    <source>
        <dbReference type="ARBA" id="ARBA00023125"/>
    </source>
</evidence>
<evidence type="ECO:0000256" key="5">
    <source>
        <dbReference type="ARBA" id="ARBA00023242"/>
    </source>
</evidence>
<dbReference type="CDD" id="cd00067">
    <property type="entry name" value="GAL4"/>
    <property type="match status" value="1"/>
</dbReference>
<dbReference type="PROSITE" id="PS00463">
    <property type="entry name" value="ZN2_CY6_FUNGAL_1"/>
    <property type="match status" value="1"/>
</dbReference>
<dbReference type="Pfam" id="PF00172">
    <property type="entry name" value="Zn_clus"/>
    <property type="match status" value="1"/>
</dbReference>
<dbReference type="SMART" id="SM00066">
    <property type="entry name" value="GAL4"/>
    <property type="match status" value="1"/>
</dbReference>
<dbReference type="PROSITE" id="PS50048">
    <property type="entry name" value="ZN2_CY6_FUNGAL_2"/>
    <property type="match status" value="1"/>
</dbReference>
<evidence type="ECO:0000313" key="9">
    <source>
        <dbReference type="Proteomes" id="UP001610444"/>
    </source>
</evidence>
<dbReference type="InterPro" id="IPR021858">
    <property type="entry name" value="Fun_TF"/>
</dbReference>
<keyword evidence="9" id="KW-1185">Reference proteome</keyword>
<dbReference type="Pfam" id="PF11951">
    <property type="entry name" value="Fungal_trans_2"/>
    <property type="match status" value="1"/>
</dbReference>
<gene>
    <name evidence="8" type="ORF">BJX68DRAFT_259588</name>
</gene>
<feature type="region of interest" description="Disordered" evidence="6">
    <location>
        <begin position="83"/>
        <end position="103"/>
    </location>
</feature>
<organism evidence="8 9">
    <name type="scientific">Aspergillus pseudodeflectus</name>
    <dbReference type="NCBI Taxonomy" id="176178"/>
    <lineage>
        <taxon>Eukaryota</taxon>
        <taxon>Fungi</taxon>
        <taxon>Dikarya</taxon>
        <taxon>Ascomycota</taxon>
        <taxon>Pezizomycotina</taxon>
        <taxon>Eurotiomycetes</taxon>
        <taxon>Eurotiomycetidae</taxon>
        <taxon>Eurotiales</taxon>
        <taxon>Aspergillaceae</taxon>
        <taxon>Aspergillus</taxon>
        <taxon>Aspergillus subgen. Nidulantes</taxon>
    </lineage>
</organism>
<name>A0ABR4JBL4_9EURO</name>